<evidence type="ECO:0000313" key="4">
    <source>
        <dbReference type="EMBL" id="PJJ57222.1"/>
    </source>
</evidence>
<name>A0A0B2BSU9_9ACTN</name>
<dbReference type="InterPro" id="IPR036388">
    <property type="entry name" value="WH-like_DNA-bd_sf"/>
</dbReference>
<accession>A0A0B2BSU9</accession>
<feature type="coiled-coil region" evidence="1">
    <location>
        <begin position="112"/>
        <end position="139"/>
    </location>
</feature>
<dbReference type="AlphaFoldDB" id="A0A0B2BSU9"/>
<dbReference type="Gene3D" id="6.10.140.190">
    <property type="match status" value="1"/>
</dbReference>
<dbReference type="GO" id="GO:0003677">
    <property type="term" value="F:DNA binding"/>
    <property type="evidence" value="ECO:0007669"/>
    <property type="project" value="UniProtKB-KW"/>
</dbReference>
<feature type="domain" description="Transcription regulator PadR C-terminal" evidence="3">
    <location>
        <begin position="92"/>
        <end position="180"/>
    </location>
</feature>
<dbReference type="SUPFAM" id="SSF46785">
    <property type="entry name" value="Winged helix' DNA-binding domain"/>
    <property type="match status" value="1"/>
</dbReference>
<sequence>MALRDAVLAALLDGESSGYDLAKSFSAGVANFWLASPQQIYRELERMADDGLIQARLVEQERRPNKRMFSLTEAGHAALREHTATASRPTVVRDELMVKVYAVDDGDAGAVRDAISGRLEAARDKLARYERRRERMLSGRTEAEYLAATDRVGPYLTLLRGHAFERENVAWAEHALAVLDARLPQSSRTQRSR</sequence>
<dbReference type="Proteomes" id="UP000230842">
    <property type="component" value="Unassembled WGS sequence"/>
</dbReference>
<proteinExistence type="predicted"/>
<dbReference type="Pfam" id="PF03551">
    <property type="entry name" value="PadR"/>
    <property type="match status" value="1"/>
</dbReference>
<evidence type="ECO:0000256" key="1">
    <source>
        <dbReference type="SAM" id="Coils"/>
    </source>
</evidence>
<keyword evidence="5" id="KW-1185">Reference proteome</keyword>
<dbReference type="Gene3D" id="1.10.10.10">
    <property type="entry name" value="Winged helix-like DNA-binding domain superfamily/Winged helix DNA-binding domain"/>
    <property type="match status" value="1"/>
</dbReference>
<dbReference type="EMBL" id="PGEZ01000001">
    <property type="protein sequence ID" value="PJJ57222.1"/>
    <property type="molecule type" value="Genomic_DNA"/>
</dbReference>
<dbReference type="InterPro" id="IPR018309">
    <property type="entry name" value="Tscrpt_reg_PadR_C"/>
</dbReference>
<dbReference type="PANTHER" id="PTHR43252">
    <property type="entry name" value="TRANSCRIPTIONAL REGULATOR YQJI"/>
    <property type="match status" value="1"/>
</dbReference>
<dbReference type="InterPro" id="IPR036390">
    <property type="entry name" value="WH_DNA-bd_sf"/>
</dbReference>
<comment type="caution">
    <text evidence="4">The sequence shown here is derived from an EMBL/GenBank/DDBJ whole genome shotgun (WGS) entry which is preliminary data.</text>
</comment>
<evidence type="ECO:0000259" key="3">
    <source>
        <dbReference type="Pfam" id="PF10400"/>
    </source>
</evidence>
<dbReference type="InterPro" id="IPR005149">
    <property type="entry name" value="Tscrpt_reg_PadR_N"/>
</dbReference>
<keyword evidence="4" id="KW-0238">DNA-binding</keyword>
<gene>
    <name evidence="4" type="ORF">CLV56_1446</name>
</gene>
<keyword evidence="1" id="KW-0175">Coiled coil</keyword>
<evidence type="ECO:0000259" key="2">
    <source>
        <dbReference type="Pfam" id="PF03551"/>
    </source>
</evidence>
<organism evidence="4 5">
    <name type="scientific">Mumia flava</name>
    <dbReference type="NCBI Taxonomy" id="1348852"/>
    <lineage>
        <taxon>Bacteria</taxon>
        <taxon>Bacillati</taxon>
        <taxon>Actinomycetota</taxon>
        <taxon>Actinomycetes</taxon>
        <taxon>Propionibacteriales</taxon>
        <taxon>Nocardioidaceae</taxon>
        <taxon>Mumia</taxon>
    </lineage>
</organism>
<dbReference type="PANTHER" id="PTHR43252:SF4">
    <property type="entry name" value="TRANSCRIPTIONAL REGULATORY PROTEIN"/>
    <property type="match status" value="1"/>
</dbReference>
<dbReference type="RefSeq" id="WP_039341667.1">
    <property type="nucleotide sequence ID" value="NZ_PGEZ01000001.1"/>
</dbReference>
<feature type="domain" description="Transcription regulator PadR N-terminal" evidence="2">
    <location>
        <begin position="7"/>
        <end position="81"/>
    </location>
</feature>
<evidence type="ECO:0000313" key="5">
    <source>
        <dbReference type="Proteomes" id="UP000230842"/>
    </source>
</evidence>
<dbReference type="Pfam" id="PF10400">
    <property type="entry name" value="Vir_act_alpha_C"/>
    <property type="match status" value="1"/>
</dbReference>
<reference evidence="4 5" key="1">
    <citation type="submission" date="2017-11" db="EMBL/GenBank/DDBJ databases">
        <title>Genomic Encyclopedia of Archaeal and Bacterial Type Strains, Phase II (KMG-II): From Individual Species to Whole Genera.</title>
        <authorList>
            <person name="Goeker M."/>
        </authorList>
    </citation>
    <scope>NUCLEOTIDE SEQUENCE [LARGE SCALE GENOMIC DNA]</scope>
    <source>
        <strain evidence="4 5">DSM 27763</strain>
    </source>
</reference>
<protein>
    <submittedName>
        <fullName evidence="4">DNA-binding PadR family transcriptional regulator</fullName>
    </submittedName>
</protein>
<dbReference type="OrthoDB" id="3186544at2"/>